<proteinExistence type="predicted"/>
<sequence>MGFTINIAKGFKKKSKASKPNRVSRLCIGTTIKEGDEYKIQISLKNDPEYPDFLVIPFTKESLELKGKVIVYSHVKDKYNHYIEYHRDPSMCKIFPGLPTQYTAVVERLVCSGYVIRKEGKLMFNLKKTHGFGNYVHDLPIKIDEFKPLFPSNDEHNTDRSS</sequence>
<organism evidence="1">
    <name type="scientific">Geladintestivirus 6</name>
    <dbReference type="NCBI Taxonomy" id="3233138"/>
    <lineage>
        <taxon>Viruses</taxon>
        <taxon>Duplodnaviria</taxon>
        <taxon>Heunggongvirae</taxon>
        <taxon>Uroviricota</taxon>
        <taxon>Caudoviricetes</taxon>
        <taxon>Crassvirales</taxon>
    </lineage>
</organism>
<dbReference type="EMBL" id="PP965496">
    <property type="protein sequence ID" value="XCO00220.1"/>
    <property type="molecule type" value="Genomic_DNA"/>
</dbReference>
<name>A0AAU8MJ14_9CAUD</name>
<reference evidence="1" key="1">
    <citation type="submission" date="2024-06" db="EMBL/GenBank/DDBJ databases">
        <title>Intestivirid acquisition increases across infancy in a wild primate population.</title>
        <authorList>
            <person name="Schneider-Creas I.A."/>
            <person name="Moya I.L."/>
            <person name="Chiou K.L."/>
            <person name="Baniel A."/>
            <person name="Azanaw Haile A."/>
            <person name="Kebede F."/>
            <person name="Abebe B."/>
            <person name="Snyder-Mackler N."/>
            <person name="Varsani A."/>
        </authorList>
    </citation>
    <scope>NUCLEOTIDE SEQUENCE</scope>
    <source>
        <strain evidence="1">Int_RNL_2018_1178_PEE</strain>
    </source>
</reference>
<accession>A0AAU8MJ14</accession>
<evidence type="ECO:0000313" key="1">
    <source>
        <dbReference type="EMBL" id="XCO00220.1"/>
    </source>
</evidence>
<protein>
    <submittedName>
        <fullName evidence="1">Uncharacterized protein</fullName>
    </submittedName>
</protein>